<dbReference type="PANTHER" id="PTHR18945">
    <property type="entry name" value="NEUROTRANSMITTER GATED ION CHANNEL"/>
    <property type="match status" value="1"/>
</dbReference>
<keyword evidence="10" id="KW-0325">Glycoprotein</keyword>
<feature type="transmembrane region" description="Helical" evidence="13">
    <location>
        <begin position="343"/>
        <end position="363"/>
    </location>
</feature>
<reference evidence="16" key="1">
    <citation type="submission" date="2023-06" db="EMBL/GenBank/DDBJ databases">
        <authorList>
            <person name="Delattre M."/>
        </authorList>
    </citation>
    <scope>NUCLEOTIDE SEQUENCE</scope>
    <source>
        <strain evidence="16">AF72</strain>
    </source>
</reference>
<dbReference type="SUPFAM" id="SSF63712">
    <property type="entry name" value="Nicotinic receptor ligand binding domain-like"/>
    <property type="match status" value="1"/>
</dbReference>
<feature type="transmembrane region" description="Helical" evidence="13">
    <location>
        <begin position="280"/>
        <end position="301"/>
    </location>
</feature>
<evidence type="ECO:0000256" key="8">
    <source>
        <dbReference type="ARBA" id="ARBA00023065"/>
    </source>
</evidence>
<dbReference type="GO" id="GO:0005886">
    <property type="term" value="C:plasma membrane"/>
    <property type="evidence" value="ECO:0007669"/>
    <property type="project" value="UniProtKB-SubCell"/>
</dbReference>
<keyword evidence="11 13" id="KW-0407">Ion channel</keyword>
<evidence type="ECO:0000256" key="2">
    <source>
        <dbReference type="ARBA" id="ARBA00004236"/>
    </source>
</evidence>
<dbReference type="InterPro" id="IPR006028">
    <property type="entry name" value="GABAA/Glycine_rcpt"/>
</dbReference>
<dbReference type="InterPro" id="IPR018000">
    <property type="entry name" value="Neurotransmitter_ion_chnl_CS"/>
</dbReference>
<sequence length="374" mass="43344">MLGFSVLLVCLAAIIGWSAAAKAGATPRCANDTEVIDYILYDTSLHYNQYKIPAIPVDVRVEMWVQEITSVSEMTQDFQIDVYMNEFWQDPGLVYDHLNPCHRNISFDYTMLETIWTPNTCFVNSKTAQIHKSPFVNIFLMVFPNGSIWSNWRIKTTGPCEMDLSKFPMDSIDCNLVFESFNYNNKEVRMRWTDVQIDIFKAIELPDFSMVHYYVNNSAKQYAAGSWDELSVKFLFRRRYGWYLLQGYIPTYMTTFISWIPFYLGPRAIPARTMIGAIDVWMMGGIFFVFASLVELALIGFSMRKEDKPAQTKRPTRRWNLSGGSTEPAPPTPRLKRGETMDLYARILFPCAYSFYNFVYWGIYMRSALQNATV</sequence>
<feature type="region of interest" description="Disordered" evidence="14">
    <location>
        <begin position="309"/>
        <end position="335"/>
    </location>
</feature>
<evidence type="ECO:0000256" key="1">
    <source>
        <dbReference type="ARBA" id="ARBA00004141"/>
    </source>
</evidence>
<protein>
    <recommendedName>
        <fullName evidence="15">Neurotransmitter-gated ion-channel ligand-binding domain-containing protein</fullName>
    </recommendedName>
</protein>
<dbReference type="PROSITE" id="PS00236">
    <property type="entry name" value="NEUROTR_ION_CHANNEL"/>
    <property type="match status" value="1"/>
</dbReference>
<dbReference type="InterPro" id="IPR006202">
    <property type="entry name" value="Neur_chan_lig-bd"/>
</dbReference>
<dbReference type="AlphaFoldDB" id="A0AA36CDS9"/>
<evidence type="ECO:0000259" key="15">
    <source>
        <dbReference type="Pfam" id="PF02931"/>
    </source>
</evidence>
<evidence type="ECO:0000313" key="17">
    <source>
        <dbReference type="Proteomes" id="UP001177023"/>
    </source>
</evidence>
<keyword evidence="17" id="KW-1185">Reference proteome</keyword>
<comment type="similarity">
    <text evidence="12 13">Belongs to the ligand-gated ion channel (TC 1.A.9) family.</text>
</comment>
<feature type="signal peptide" evidence="13">
    <location>
        <begin position="1"/>
        <end position="20"/>
    </location>
</feature>
<accession>A0AA36CDS9</accession>
<feature type="transmembrane region" description="Helical" evidence="13">
    <location>
        <begin position="240"/>
        <end position="260"/>
    </location>
</feature>
<keyword evidence="7 13" id="KW-1133">Transmembrane helix</keyword>
<dbReference type="InterPro" id="IPR038050">
    <property type="entry name" value="Neuro_actylchol_rec"/>
</dbReference>
<dbReference type="Proteomes" id="UP001177023">
    <property type="component" value="Unassembled WGS sequence"/>
</dbReference>
<dbReference type="InterPro" id="IPR036719">
    <property type="entry name" value="Neuro-gated_channel_TM_sf"/>
</dbReference>
<evidence type="ECO:0000313" key="16">
    <source>
        <dbReference type="EMBL" id="CAJ0566597.1"/>
    </source>
</evidence>
<evidence type="ECO:0000256" key="3">
    <source>
        <dbReference type="ARBA" id="ARBA00022448"/>
    </source>
</evidence>
<keyword evidence="5 13" id="KW-0812">Transmembrane</keyword>
<dbReference type="Gene3D" id="1.20.58.390">
    <property type="entry name" value="Neurotransmitter-gated ion-channel transmembrane domain"/>
    <property type="match status" value="2"/>
</dbReference>
<dbReference type="InterPro" id="IPR036734">
    <property type="entry name" value="Neur_chan_lig-bd_sf"/>
</dbReference>
<gene>
    <name evidence="16" type="ORF">MSPICULIGERA_LOCUS5190</name>
</gene>
<dbReference type="GO" id="GO:0004888">
    <property type="term" value="F:transmembrane signaling receptor activity"/>
    <property type="evidence" value="ECO:0007669"/>
    <property type="project" value="InterPro"/>
</dbReference>
<feature type="non-terminal residue" evidence="16">
    <location>
        <position position="374"/>
    </location>
</feature>
<dbReference type="FunFam" id="2.70.170.10:FF:000035">
    <property type="entry name" value="Ligand-Gated ion Channel"/>
    <property type="match status" value="1"/>
</dbReference>
<evidence type="ECO:0000256" key="12">
    <source>
        <dbReference type="ARBA" id="ARBA00061606"/>
    </source>
</evidence>
<name>A0AA36CDS9_9BILA</name>
<keyword evidence="8 13" id="KW-0406">Ion transport</keyword>
<dbReference type="Pfam" id="PF02931">
    <property type="entry name" value="Neur_chan_LBD"/>
    <property type="match status" value="1"/>
</dbReference>
<feature type="chain" id="PRO_5041490465" description="Neurotransmitter-gated ion-channel ligand-binding domain-containing protein" evidence="13">
    <location>
        <begin position="21"/>
        <end position="374"/>
    </location>
</feature>
<keyword evidence="3 13" id="KW-0813">Transport</keyword>
<dbReference type="GO" id="GO:0005230">
    <property type="term" value="F:extracellular ligand-gated monoatomic ion channel activity"/>
    <property type="evidence" value="ECO:0007669"/>
    <property type="project" value="InterPro"/>
</dbReference>
<evidence type="ECO:0000256" key="9">
    <source>
        <dbReference type="ARBA" id="ARBA00023136"/>
    </source>
</evidence>
<keyword evidence="6 13" id="KW-0732">Signal</keyword>
<comment type="caution">
    <text evidence="16">The sequence shown here is derived from an EMBL/GenBank/DDBJ whole genome shotgun (WGS) entry which is preliminary data.</text>
</comment>
<dbReference type="SUPFAM" id="SSF90112">
    <property type="entry name" value="Neurotransmitter-gated ion-channel transmembrane pore"/>
    <property type="match status" value="1"/>
</dbReference>
<evidence type="ECO:0000256" key="11">
    <source>
        <dbReference type="ARBA" id="ARBA00023303"/>
    </source>
</evidence>
<dbReference type="EMBL" id="CATQJA010001275">
    <property type="protein sequence ID" value="CAJ0566597.1"/>
    <property type="molecule type" value="Genomic_DNA"/>
</dbReference>
<dbReference type="InterPro" id="IPR006201">
    <property type="entry name" value="Neur_channel"/>
</dbReference>
<dbReference type="PRINTS" id="PR00253">
    <property type="entry name" value="GABAARECEPTR"/>
</dbReference>
<evidence type="ECO:0000256" key="13">
    <source>
        <dbReference type="RuleBase" id="RU000687"/>
    </source>
</evidence>
<comment type="subcellular location">
    <subcellularLocation>
        <location evidence="2">Cell membrane</location>
    </subcellularLocation>
    <subcellularLocation>
        <location evidence="1">Membrane</location>
        <topology evidence="1">Multi-pass membrane protein</topology>
    </subcellularLocation>
</comment>
<dbReference type="PRINTS" id="PR00252">
    <property type="entry name" value="NRIONCHANNEL"/>
</dbReference>
<feature type="domain" description="Neurotransmitter-gated ion-channel ligand-binding" evidence="15">
    <location>
        <begin position="46"/>
        <end position="240"/>
    </location>
</feature>
<evidence type="ECO:0000256" key="10">
    <source>
        <dbReference type="ARBA" id="ARBA00023180"/>
    </source>
</evidence>
<proteinExistence type="inferred from homology"/>
<evidence type="ECO:0000256" key="7">
    <source>
        <dbReference type="ARBA" id="ARBA00022989"/>
    </source>
</evidence>
<evidence type="ECO:0000256" key="6">
    <source>
        <dbReference type="ARBA" id="ARBA00022729"/>
    </source>
</evidence>
<keyword evidence="4" id="KW-1003">Cell membrane</keyword>
<comment type="caution">
    <text evidence="13">Lacks conserved residue(s) required for the propagation of feature annotation.</text>
</comment>
<evidence type="ECO:0000256" key="5">
    <source>
        <dbReference type="ARBA" id="ARBA00022692"/>
    </source>
</evidence>
<evidence type="ECO:0000256" key="4">
    <source>
        <dbReference type="ARBA" id="ARBA00022475"/>
    </source>
</evidence>
<evidence type="ECO:0000256" key="14">
    <source>
        <dbReference type="SAM" id="MobiDB-lite"/>
    </source>
</evidence>
<dbReference type="Gene3D" id="2.70.170.10">
    <property type="entry name" value="Neurotransmitter-gated ion-channel ligand-binding domain"/>
    <property type="match status" value="1"/>
</dbReference>
<dbReference type="CDD" id="cd18990">
    <property type="entry name" value="LGIC_ECD_GABAAR"/>
    <property type="match status" value="1"/>
</dbReference>
<keyword evidence="9 13" id="KW-0472">Membrane</keyword>
<organism evidence="16 17">
    <name type="scientific">Mesorhabditis spiculigera</name>
    <dbReference type="NCBI Taxonomy" id="96644"/>
    <lineage>
        <taxon>Eukaryota</taxon>
        <taxon>Metazoa</taxon>
        <taxon>Ecdysozoa</taxon>
        <taxon>Nematoda</taxon>
        <taxon>Chromadorea</taxon>
        <taxon>Rhabditida</taxon>
        <taxon>Rhabditina</taxon>
        <taxon>Rhabditomorpha</taxon>
        <taxon>Rhabditoidea</taxon>
        <taxon>Rhabditidae</taxon>
        <taxon>Mesorhabditinae</taxon>
        <taxon>Mesorhabditis</taxon>
    </lineage>
</organism>